<dbReference type="AlphaFoldDB" id="A0A0C3Q5V4"/>
<evidence type="ECO:0000313" key="3">
    <source>
        <dbReference type="Proteomes" id="UP000054248"/>
    </source>
</evidence>
<feature type="compositionally biased region" description="Acidic residues" evidence="1">
    <location>
        <begin position="178"/>
        <end position="222"/>
    </location>
</feature>
<organism evidence="2 3">
    <name type="scientific">Tulasnella calospora MUT 4182</name>
    <dbReference type="NCBI Taxonomy" id="1051891"/>
    <lineage>
        <taxon>Eukaryota</taxon>
        <taxon>Fungi</taxon>
        <taxon>Dikarya</taxon>
        <taxon>Basidiomycota</taxon>
        <taxon>Agaricomycotina</taxon>
        <taxon>Agaricomycetes</taxon>
        <taxon>Cantharellales</taxon>
        <taxon>Tulasnellaceae</taxon>
        <taxon>Tulasnella</taxon>
    </lineage>
</organism>
<sequence>MLPEASLEALRTGCYCSAAAMLEAFNACLTKHSSSLSKLAATFPFDDHVWAATFSLTNLRDLEIAPLNVNAPAPPSEEIFCKIRTLVERHPLLRKLHIALACKQSIAAPPPEQVPISALQILDVENSPDPEASRGAVVAYLAAVLPHGAHVHDWGFGPLRSFWRKVAIDLASGGEPDQPGDSEESTEEESTEESSAEESSTEESSTEEESAGEESAEDDTAP</sequence>
<protein>
    <submittedName>
        <fullName evidence="2">Uncharacterized protein</fullName>
    </submittedName>
</protein>
<feature type="region of interest" description="Disordered" evidence="1">
    <location>
        <begin position="171"/>
        <end position="222"/>
    </location>
</feature>
<gene>
    <name evidence="2" type="ORF">M407DRAFT_8901</name>
</gene>
<keyword evidence="3" id="KW-1185">Reference proteome</keyword>
<reference evidence="2 3" key="1">
    <citation type="submission" date="2014-04" db="EMBL/GenBank/DDBJ databases">
        <authorList>
            <consortium name="DOE Joint Genome Institute"/>
            <person name="Kuo A."/>
            <person name="Girlanda M."/>
            <person name="Perotto S."/>
            <person name="Kohler A."/>
            <person name="Nagy L.G."/>
            <person name="Floudas D."/>
            <person name="Copeland A."/>
            <person name="Barry K.W."/>
            <person name="Cichocki N."/>
            <person name="Veneault-Fourrey C."/>
            <person name="LaButti K."/>
            <person name="Lindquist E.A."/>
            <person name="Lipzen A."/>
            <person name="Lundell T."/>
            <person name="Morin E."/>
            <person name="Murat C."/>
            <person name="Sun H."/>
            <person name="Tunlid A."/>
            <person name="Henrissat B."/>
            <person name="Grigoriev I.V."/>
            <person name="Hibbett D.S."/>
            <person name="Martin F."/>
            <person name="Nordberg H.P."/>
            <person name="Cantor M.N."/>
            <person name="Hua S.X."/>
        </authorList>
    </citation>
    <scope>NUCLEOTIDE SEQUENCE [LARGE SCALE GENOMIC DNA]</scope>
    <source>
        <strain evidence="2 3">MUT 4182</strain>
    </source>
</reference>
<dbReference type="EMBL" id="KN823059">
    <property type="protein sequence ID" value="KIO24570.1"/>
    <property type="molecule type" value="Genomic_DNA"/>
</dbReference>
<proteinExistence type="predicted"/>
<evidence type="ECO:0000256" key="1">
    <source>
        <dbReference type="SAM" id="MobiDB-lite"/>
    </source>
</evidence>
<dbReference type="HOGENOM" id="CLU_1246144_0_0_1"/>
<name>A0A0C3Q5V4_9AGAM</name>
<reference evidence="3" key="2">
    <citation type="submission" date="2015-01" db="EMBL/GenBank/DDBJ databases">
        <title>Evolutionary Origins and Diversification of the Mycorrhizal Mutualists.</title>
        <authorList>
            <consortium name="DOE Joint Genome Institute"/>
            <consortium name="Mycorrhizal Genomics Consortium"/>
            <person name="Kohler A."/>
            <person name="Kuo A."/>
            <person name="Nagy L.G."/>
            <person name="Floudas D."/>
            <person name="Copeland A."/>
            <person name="Barry K.W."/>
            <person name="Cichocki N."/>
            <person name="Veneault-Fourrey C."/>
            <person name="LaButti K."/>
            <person name="Lindquist E.A."/>
            <person name="Lipzen A."/>
            <person name="Lundell T."/>
            <person name="Morin E."/>
            <person name="Murat C."/>
            <person name="Riley R."/>
            <person name="Ohm R."/>
            <person name="Sun H."/>
            <person name="Tunlid A."/>
            <person name="Henrissat B."/>
            <person name="Grigoriev I.V."/>
            <person name="Hibbett D.S."/>
            <person name="Martin F."/>
        </authorList>
    </citation>
    <scope>NUCLEOTIDE SEQUENCE [LARGE SCALE GENOMIC DNA]</scope>
    <source>
        <strain evidence="3">MUT 4182</strain>
    </source>
</reference>
<accession>A0A0C3Q5V4</accession>
<dbReference type="OrthoDB" id="3214338at2759"/>
<evidence type="ECO:0000313" key="2">
    <source>
        <dbReference type="EMBL" id="KIO24570.1"/>
    </source>
</evidence>
<dbReference type="Proteomes" id="UP000054248">
    <property type="component" value="Unassembled WGS sequence"/>
</dbReference>